<comment type="subcellular location">
    <subcellularLocation>
        <location evidence="11">Cytoplasm</location>
    </subcellularLocation>
</comment>
<dbReference type="SUPFAM" id="SSF52540">
    <property type="entry name" value="P-loop containing nucleoside triphosphate hydrolases"/>
    <property type="match status" value="1"/>
</dbReference>
<evidence type="ECO:0000256" key="9">
    <source>
        <dbReference type="ARBA" id="ARBA00023141"/>
    </source>
</evidence>
<keyword evidence="7 11" id="KW-0418">Kinase</keyword>
<keyword evidence="11" id="KW-0479">Metal-binding</keyword>
<evidence type="ECO:0000256" key="2">
    <source>
        <dbReference type="ARBA" id="ARBA00006997"/>
    </source>
</evidence>
<dbReference type="Proteomes" id="UP001238088">
    <property type="component" value="Unassembled WGS sequence"/>
</dbReference>
<dbReference type="EMBL" id="JAUSUB010000001">
    <property type="protein sequence ID" value="MDQ0268488.1"/>
    <property type="molecule type" value="Genomic_DNA"/>
</dbReference>
<dbReference type="InterPro" id="IPR023000">
    <property type="entry name" value="Shikimate_kinase_CS"/>
</dbReference>
<name>A0ABU0ADH1_9BACI</name>
<comment type="function">
    <text evidence="11">Catalyzes the specific phosphorylation of the 3-hydroxyl group of shikimic acid using ATP as a cosubstrate.</text>
</comment>
<keyword evidence="9 11" id="KW-0057">Aromatic amino acid biosynthesis</keyword>
<evidence type="ECO:0000256" key="6">
    <source>
        <dbReference type="ARBA" id="ARBA00022741"/>
    </source>
</evidence>
<comment type="cofactor">
    <cofactor evidence="11">
        <name>Mg(2+)</name>
        <dbReference type="ChEBI" id="CHEBI:18420"/>
    </cofactor>
    <text evidence="11">Binds 1 Mg(2+) ion per subunit.</text>
</comment>
<comment type="catalytic activity">
    <reaction evidence="10 11">
        <text>shikimate + ATP = 3-phosphoshikimate + ADP + H(+)</text>
        <dbReference type="Rhea" id="RHEA:13121"/>
        <dbReference type="ChEBI" id="CHEBI:15378"/>
        <dbReference type="ChEBI" id="CHEBI:30616"/>
        <dbReference type="ChEBI" id="CHEBI:36208"/>
        <dbReference type="ChEBI" id="CHEBI:145989"/>
        <dbReference type="ChEBI" id="CHEBI:456216"/>
        <dbReference type="EC" id="2.7.1.71"/>
    </reaction>
</comment>
<organism evidence="12 13">
    <name type="scientific">Cytobacillus purgationiresistens</name>
    <dbReference type="NCBI Taxonomy" id="863449"/>
    <lineage>
        <taxon>Bacteria</taxon>
        <taxon>Bacillati</taxon>
        <taxon>Bacillota</taxon>
        <taxon>Bacilli</taxon>
        <taxon>Bacillales</taxon>
        <taxon>Bacillaceae</taxon>
        <taxon>Cytobacillus</taxon>
    </lineage>
</organism>
<comment type="similarity">
    <text evidence="2 11">Belongs to the shikimate kinase family.</text>
</comment>
<feature type="binding site" evidence="11">
    <location>
        <position position="141"/>
    </location>
    <ligand>
        <name>substrate</name>
    </ligand>
</feature>
<gene>
    <name evidence="11" type="primary">aroK</name>
    <name evidence="12" type="ORF">J2S17_000357</name>
</gene>
<feature type="binding site" evidence="11">
    <location>
        <position position="157"/>
    </location>
    <ligand>
        <name>ATP</name>
        <dbReference type="ChEBI" id="CHEBI:30616"/>
    </ligand>
</feature>
<reference evidence="12 13" key="1">
    <citation type="submission" date="2023-07" db="EMBL/GenBank/DDBJ databases">
        <title>Genomic Encyclopedia of Type Strains, Phase IV (KMG-IV): sequencing the most valuable type-strain genomes for metagenomic binning, comparative biology and taxonomic classification.</title>
        <authorList>
            <person name="Goeker M."/>
        </authorList>
    </citation>
    <scope>NUCLEOTIDE SEQUENCE [LARGE SCALE GENOMIC DNA]</scope>
    <source>
        <strain evidence="12 13">DSM 23494</strain>
    </source>
</reference>
<evidence type="ECO:0000256" key="10">
    <source>
        <dbReference type="ARBA" id="ARBA00048567"/>
    </source>
</evidence>
<evidence type="ECO:0000256" key="5">
    <source>
        <dbReference type="ARBA" id="ARBA00022679"/>
    </source>
</evidence>
<evidence type="ECO:0000256" key="11">
    <source>
        <dbReference type="HAMAP-Rule" id="MF_00109"/>
    </source>
</evidence>
<evidence type="ECO:0000256" key="8">
    <source>
        <dbReference type="ARBA" id="ARBA00022840"/>
    </source>
</evidence>
<evidence type="ECO:0000313" key="13">
    <source>
        <dbReference type="Proteomes" id="UP001238088"/>
    </source>
</evidence>
<feature type="binding site" evidence="11">
    <location>
        <position position="62"/>
    </location>
    <ligand>
        <name>substrate</name>
    </ligand>
</feature>
<feature type="binding site" evidence="11">
    <location>
        <position position="20"/>
    </location>
    <ligand>
        <name>Mg(2+)</name>
        <dbReference type="ChEBI" id="CHEBI:18420"/>
    </ligand>
</feature>
<feature type="binding site" evidence="11">
    <location>
        <position position="38"/>
    </location>
    <ligand>
        <name>substrate</name>
    </ligand>
</feature>
<dbReference type="CDD" id="cd00464">
    <property type="entry name" value="SK"/>
    <property type="match status" value="1"/>
</dbReference>
<dbReference type="RefSeq" id="WP_307471278.1">
    <property type="nucleotide sequence ID" value="NZ_JAUSUB010000001.1"/>
</dbReference>
<evidence type="ECO:0000256" key="7">
    <source>
        <dbReference type="ARBA" id="ARBA00022777"/>
    </source>
</evidence>
<evidence type="ECO:0000313" key="12">
    <source>
        <dbReference type="EMBL" id="MDQ0268488.1"/>
    </source>
</evidence>
<sequence>MGRHLEQSIVLIGFMGVGKTSVGKSLAEKLNWKFIDTDEEIEKELNLPATEIFRTFGEKVFRAKEKEVIERISHEKNKVISVGGGAFLQKEVRAICLENCTVVLLDLSWDHWLDRLPLIIETRPVLHNRSLDDIQQLYEERKSTYNYHHVKVDIDERSIEEAVDQIMNDLTAAN</sequence>
<dbReference type="InterPro" id="IPR031322">
    <property type="entry name" value="Shikimate/glucono_kinase"/>
</dbReference>
<feature type="binding site" evidence="11">
    <location>
        <position position="84"/>
    </location>
    <ligand>
        <name>substrate</name>
    </ligand>
</feature>
<dbReference type="EC" id="2.7.1.71" evidence="3 11"/>
<keyword evidence="6 11" id="KW-0547">Nucleotide-binding</keyword>
<keyword evidence="13" id="KW-1185">Reference proteome</keyword>
<comment type="subunit">
    <text evidence="11">Monomer.</text>
</comment>
<comment type="caution">
    <text evidence="12">The sequence shown here is derived from an EMBL/GenBank/DDBJ whole genome shotgun (WGS) entry which is preliminary data.</text>
</comment>
<dbReference type="PROSITE" id="PS01128">
    <property type="entry name" value="SHIKIMATE_KINASE"/>
    <property type="match status" value="1"/>
</dbReference>
<evidence type="ECO:0000256" key="3">
    <source>
        <dbReference type="ARBA" id="ARBA00012154"/>
    </source>
</evidence>
<dbReference type="Gene3D" id="3.40.50.300">
    <property type="entry name" value="P-loop containing nucleotide triphosphate hydrolases"/>
    <property type="match status" value="1"/>
</dbReference>
<keyword evidence="4 11" id="KW-0028">Amino-acid biosynthesis</keyword>
<dbReference type="InterPro" id="IPR027417">
    <property type="entry name" value="P-loop_NTPase"/>
</dbReference>
<dbReference type="Pfam" id="PF01202">
    <property type="entry name" value="SKI"/>
    <property type="match status" value="1"/>
</dbReference>
<dbReference type="GO" id="GO:0004765">
    <property type="term" value="F:shikimate kinase activity"/>
    <property type="evidence" value="ECO:0007669"/>
    <property type="project" value="UniProtKB-EC"/>
</dbReference>
<accession>A0ABU0ADH1</accession>
<dbReference type="InterPro" id="IPR000623">
    <property type="entry name" value="Shikimate_kinase/TSH1"/>
</dbReference>
<keyword evidence="8 11" id="KW-0067">ATP-binding</keyword>
<dbReference type="PRINTS" id="PR01100">
    <property type="entry name" value="SHIKIMTKNASE"/>
</dbReference>
<dbReference type="PANTHER" id="PTHR21087:SF16">
    <property type="entry name" value="SHIKIMATE KINASE 1, CHLOROPLASTIC"/>
    <property type="match status" value="1"/>
</dbReference>
<evidence type="ECO:0000256" key="4">
    <source>
        <dbReference type="ARBA" id="ARBA00022605"/>
    </source>
</evidence>
<keyword evidence="11" id="KW-0963">Cytoplasm</keyword>
<keyword evidence="5 11" id="KW-0808">Transferase</keyword>
<dbReference type="HAMAP" id="MF_00109">
    <property type="entry name" value="Shikimate_kinase"/>
    <property type="match status" value="1"/>
</dbReference>
<feature type="binding site" evidence="11">
    <location>
        <position position="123"/>
    </location>
    <ligand>
        <name>ATP</name>
        <dbReference type="ChEBI" id="CHEBI:30616"/>
    </ligand>
</feature>
<comment type="pathway">
    <text evidence="1 11">Metabolic intermediate biosynthesis; chorismate biosynthesis; chorismate from D-erythrose 4-phosphate and phosphoenolpyruvate: step 5/7.</text>
</comment>
<keyword evidence="11" id="KW-0460">Magnesium</keyword>
<proteinExistence type="inferred from homology"/>
<dbReference type="PANTHER" id="PTHR21087">
    <property type="entry name" value="SHIKIMATE KINASE"/>
    <property type="match status" value="1"/>
</dbReference>
<evidence type="ECO:0000256" key="1">
    <source>
        <dbReference type="ARBA" id="ARBA00004842"/>
    </source>
</evidence>
<protein>
    <recommendedName>
        <fullName evidence="3 11">Shikimate kinase</fullName>
        <shortName evidence="11">SK</shortName>
        <ecNumber evidence="3 11">2.7.1.71</ecNumber>
    </recommendedName>
</protein>
<feature type="binding site" evidence="11">
    <location>
        <begin position="16"/>
        <end position="21"/>
    </location>
    <ligand>
        <name>ATP</name>
        <dbReference type="ChEBI" id="CHEBI:30616"/>
    </ligand>
</feature>